<reference evidence="6 7" key="1">
    <citation type="submission" date="2019-09" db="EMBL/GenBank/DDBJ databases">
        <title>Whole-genome sequence of the purple sulfur bacterium Thiohalocapsa marina DSM 19078.</title>
        <authorList>
            <person name="Kyndt J.A."/>
            <person name="Meyer T.E."/>
        </authorList>
    </citation>
    <scope>NUCLEOTIDE SEQUENCE [LARGE SCALE GENOMIC DNA]</scope>
    <source>
        <strain evidence="6 7">DSM 19078</strain>
    </source>
</reference>
<evidence type="ECO:0000256" key="3">
    <source>
        <dbReference type="ARBA" id="ARBA00066372"/>
    </source>
</evidence>
<dbReference type="InterPro" id="IPR048015">
    <property type="entry name" value="NTP-PPase_MazG-like_N"/>
</dbReference>
<dbReference type="FunFam" id="1.10.287.1080:FF:000001">
    <property type="entry name" value="Nucleoside triphosphate pyrophosphohydrolase"/>
    <property type="match status" value="1"/>
</dbReference>
<dbReference type="GO" id="GO:0006950">
    <property type="term" value="P:response to stress"/>
    <property type="evidence" value="ECO:0007669"/>
    <property type="project" value="UniProtKB-ARBA"/>
</dbReference>
<gene>
    <name evidence="6" type="primary">mazG</name>
    <name evidence="6" type="ORF">F2Q65_10550</name>
</gene>
<dbReference type="GO" id="GO:0046061">
    <property type="term" value="P:dATP catabolic process"/>
    <property type="evidence" value="ECO:0007669"/>
    <property type="project" value="TreeGrafter"/>
</dbReference>
<evidence type="ECO:0000256" key="4">
    <source>
        <dbReference type="ARBA" id="ARBA00074799"/>
    </source>
</evidence>
<dbReference type="GO" id="GO:0006203">
    <property type="term" value="P:dGTP catabolic process"/>
    <property type="evidence" value="ECO:0007669"/>
    <property type="project" value="TreeGrafter"/>
</dbReference>
<keyword evidence="7" id="KW-1185">Reference proteome</keyword>
<organism evidence="6 7">
    <name type="scientific">Thiohalocapsa marina</name>
    <dbReference type="NCBI Taxonomy" id="424902"/>
    <lineage>
        <taxon>Bacteria</taxon>
        <taxon>Pseudomonadati</taxon>
        <taxon>Pseudomonadota</taxon>
        <taxon>Gammaproteobacteria</taxon>
        <taxon>Chromatiales</taxon>
        <taxon>Chromatiaceae</taxon>
        <taxon>Thiohalocapsa</taxon>
    </lineage>
</organism>
<dbReference type="GO" id="GO:0046047">
    <property type="term" value="P:TTP catabolic process"/>
    <property type="evidence" value="ECO:0007669"/>
    <property type="project" value="TreeGrafter"/>
</dbReference>
<dbReference type="CDD" id="cd11528">
    <property type="entry name" value="NTP-PPase_MazG_Nterm"/>
    <property type="match status" value="1"/>
</dbReference>
<dbReference type="GO" id="GO:0047693">
    <property type="term" value="F:ATP diphosphatase activity"/>
    <property type="evidence" value="ECO:0007669"/>
    <property type="project" value="UniProtKB-EC"/>
</dbReference>
<dbReference type="PANTHER" id="PTHR30522">
    <property type="entry name" value="NUCLEOSIDE TRIPHOSPHATE PYROPHOSPHOHYDROLASE"/>
    <property type="match status" value="1"/>
</dbReference>
<sequence>MSNRASDSEPTADSDPRAIDTLLAVVARLRDPEHGCPWDLKQTPCTIVPYTLEEAYEVAEAIANDDMAEFCEELGDLLFQIVLYARMAQERGAFDFGDVVSAIARKMIRRHPHVFGEARLADDQAVREHWESIKAAERAGKGEQPRARVLDGVARALPALVRAEKLQKRAARVGFDWDDLGGVADKVREELAECEATFPASVDPAERLHEVGDLLFSCVNLARHLGVDAEQALRVANERFEHRFGHVESQLRDAGLEPAPEHRDAMERLWTQVKADER</sequence>
<dbReference type="SUPFAM" id="SSF101386">
    <property type="entry name" value="all-alpha NTP pyrophosphatases"/>
    <property type="match status" value="2"/>
</dbReference>
<dbReference type="AlphaFoldDB" id="A0A5M8FJT9"/>
<dbReference type="Gene3D" id="1.10.287.1080">
    <property type="entry name" value="MazG-like"/>
    <property type="match status" value="2"/>
</dbReference>
<name>A0A5M8FJT9_9GAMM</name>
<keyword evidence="6" id="KW-0378">Hydrolase</keyword>
<dbReference type="NCBIfam" id="TIGR00444">
    <property type="entry name" value="mazG"/>
    <property type="match status" value="1"/>
</dbReference>
<evidence type="ECO:0000259" key="5">
    <source>
        <dbReference type="Pfam" id="PF03819"/>
    </source>
</evidence>
<dbReference type="InterPro" id="IPR004518">
    <property type="entry name" value="MazG-like_dom"/>
</dbReference>
<dbReference type="FunFam" id="1.10.287.1080:FF:000003">
    <property type="entry name" value="Nucleoside triphosphate pyrophosphohydrolase"/>
    <property type="match status" value="1"/>
</dbReference>
<dbReference type="RefSeq" id="WP_150093130.1">
    <property type="nucleotide sequence ID" value="NZ_JBFUOH010000006.1"/>
</dbReference>
<comment type="caution">
    <text evidence="6">The sequence shown here is derived from an EMBL/GenBank/DDBJ whole genome shotgun (WGS) entry which is preliminary data.</text>
</comment>
<accession>A0A5M8FJT9</accession>
<evidence type="ECO:0000313" key="7">
    <source>
        <dbReference type="Proteomes" id="UP000322981"/>
    </source>
</evidence>
<dbReference type="Pfam" id="PF03819">
    <property type="entry name" value="MazG"/>
    <property type="match status" value="1"/>
</dbReference>
<dbReference type="EC" id="3.6.1.8" evidence="3"/>
<dbReference type="GO" id="GO:0046081">
    <property type="term" value="P:dUTP catabolic process"/>
    <property type="evidence" value="ECO:0007669"/>
    <property type="project" value="TreeGrafter"/>
</dbReference>
<evidence type="ECO:0000256" key="2">
    <source>
        <dbReference type="ARBA" id="ARBA00061115"/>
    </source>
</evidence>
<dbReference type="InterPro" id="IPR048011">
    <property type="entry name" value="NTP-PPase_MazG-like_C"/>
</dbReference>
<dbReference type="OrthoDB" id="9808939at2"/>
<dbReference type="InterPro" id="IPR011551">
    <property type="entry name" value="NTP_PyrPHydrolase_MazG"/>
</dbReference>
<dbReference type="GO" id="GO:0046052">
    <property type="term" value="P:UTP catabolic process"/>
    <property type="evidence" value="ECO:0007669"/>
    <property type="project" value="TreeGrafter"/>
</dbReference>
<proteinExistence type="inferred from homology"/>
<dbReference type="NCBIfam" id="NF007113">
    <property type="entry name" value="PRK09562.1"/>
    <property type="match status" value="1"/>
</dbReference>
<dbReference type="CDD" id="cd11529">
    <property type="entry name" value="NTP-PPase_MazG_Cterm"/>
    <property type="match status" value="1"/>
</dbReference>
<dbReference type="PANTHER" id="PTHR30522:SF0">
    <property type="entry name" value="NUCLEOSIDE TRIPHOSPHATE PYROPHOSPHOHYDROLASE"/>
    <property type="match status" value="1"/>
</dbReference>
<dbReference type="Proteomes" id="UP000322981">
    <property type="component" value="Unassembled WGS sequence"/>
</dbReference>
<evidence type="ECO:0000256" key="1">
    <source>
        <dbReference type="ARBA" id="ARBA00052141"/>
    </source>
</evidence>
<evidence type="ECO:0000313" key="6">
    <source>
        <dbReference type="EMBL" id="KAA6184969.1"/>
    </source>
</evidence>
<protein>
    <recommendedName>
        <fullName evidence="4">Nucleoside triphosphate pyrophosphohydrolase</fullName>
        <ecNumber evidence="3">3.6.1.8</ecNumber>
    </recommendedName>
</protein>
<comment type="similarity">
    <text evidence="2">Belongs to the nucleoside triphosphate pyrophosphohydrolase family.</text>
</comment>
<comment type="catalytic activity">
    <reaction evidence="1">
        <text>ATP + H2O = AMP + diphosphate + H(+)</text>
        <dbReference type="Rhea" id="RHEA:14245"/>
        <dbReference type="ChEBI" id="CHEBI:15377"/>
        <dbReference type="ChEBI" id="CHEBI:15378"/>
        <dbReference type="ChEBI" id="CHEBI:30616"/>
        <dbReference type="ChEBI" id="CHEBI:33019"/>
        <dbReference type="ChEBI" id="CHEBI:456215"/>
        <dbReference type="EC" id="3.6.1.8"/>
    </reaction>
</comment>
<feature type="domain" description="NTP pyrophosphohydrolase MazG-like" evidence="5">
    <location>
        <begin position="42"/>
        <end position="115"/>
    </location>
</feature>
<dbReference type="GO" id="GO:0046076">
    <property type="term" value="P:dTTP catabolic process"/>
    <property type="evidence" value="ECO:0007669"/>
    <property type="project" value="TreeGrafter"/>
</dbReference>
<dbReference type="EMBL" id="VWXX01000014">
    <property type="protein sequence ID" value="KAA6184969.1"/>
    <property type="molecule type" value="Genomic_DNA"/>
</dbReference>